<dbReference type="RefSeq" id="WP_406831950.1">
    <property type="nucleotide sequence ID" value="NZ_CP157483.1"/>
</dbReference>
<dbReference type="GO" id="GO:0005886">
    <property type="term" value="C:plasma membrane"/>
    <property type="evidence" value="ECO:0007669"/>
    <property type="project" value="UniProtKB-SubCell"/>
</dbReference>
<evidence type="ECO:0000256" key="2">
    <source>
        <dbReference type="ARBA" id="ARBA00022475"/>
    </source>
</evidence>
<evidence type="ECO:0000256" key="1">
    <source>
        <dbReference type="ARBA" id="ARBA00004651"/>
    </source>
</evidence>
<evidence type="ECO:0000256" key="5">
    <source>
        <dbReference type="ARBA" id="ARBA00023136"/>
    </source>
</evidence>
<name>A0AAU7JWG8_9MICO</name>
<protein>
    <submittedName>
        <fullName evidence="7">YihY/virulence factor BrkB family protein</fullName>
    </submittedName>
</protein>
<keyword evidence="4 6" id="KW-1133">Transmembrane helix</keyword>
<dbReference type="InterPro" id="IPR017039">
    <property type="entry name" value="Virul_fac_BrkB"/>
</dbReference>
<dbReference type="PANTHER" id="PTHR30213:SF1">
    <property type="entry name" value="INNER MEMBRANE PROTEIN YHJD"/>
    <property type="match status" value="1"/>
</dbReference>
<organism evidence="7">
    <name type="scientific">Pedococcus sp. KACC 23699</name>
    <dbReference type="NCBI Taxonomy" id="3149228"/>
    <lineage>
        <taxon>Bacteria</taxon>
        <taxon>Bacillati</taxon>
        <taxon>Actinomycetota</taxon>
        <taxon>Actinomycetes</taxon>
        <taxon>Micrococcales</taxon>
        <taxon>Intrasporangiaceae</taxon>
        <taxon>Pedococcus</taxon>
    </lineage>
</organism>
<reference evidence="7" key="1">
    <citation type="submission" date="2024-05" db="EMBL/GenBank/DDBJ databases">
        <authorList>
            <person name="Kim S."/>
            <person name="Heo J."/>
            <person name="Choi H."/>
            <person name="Choi Y."/>
            <person name="Kwon S.-W."/>
            <person name="Kim Y."/>
        </authorList>
    </citation>
    <scope>NUCLEOTIDE SEQUENCE</scope>
    <source>
        <strain evidence="7">KACC 23699</strain>
    </source>
</reference>
<keyword evidence="5 6" id="KW-0472">Membrane</keyword>
<keyword evidence="3 6" id="KW-0812">Transmembrane</keyword>
<feature type="transmembrane region" description="Helical" evidence="6">
    <location>
        <begin position="99"/>
        <end position="119"/>
    </location>
</feature>
<sequence>MQTIQHWWSRLQATTPWKAWKRYGDARGNVLAGGVGYFAFFSIFPAIALAFTIGGIVLRDRPELLVEVRHYVDQTLPGFVKNDKTGQGIIPVAIPQKNVLTLTGIIGVAGLVLAGLGWLSGMRDGIRAIFGVPGEPGNPVLLKLRDLGVMLLLGLGVLVSAVVTIVAGGVATTVSEAIGLGSQSWIVGVVGFAMGVVLDTALVAVMLRVLSGVAMPWRALRNGSVFGGVALTILKVAGSRLIAGTTGNPLFASFALVVGLLVWLNLISRVMLVAAAWAANDVDARADDLTEAQRHKLSEGPAPEPLDSIRERTDAGLPTFGQRAADRTSVAAGAVLGAVGVVAVGSLGRGIRSLTRRR</sequence>
<feature type="transmembrane region" description="Helical" evidence="6">
    <location>
        <begin position="330"/>
        <end position="348"/>
    </location>
</feature>
<dbReference type="PANTHER" id="PTHR30213">
    <property type="entry name" value="INNER MEMBRANE PROTEIN YHJD"/>
    <property type="match status" value="1"/>
</dbReference>
<evidence type="ECO:0000313" key="7">
    <source>
        <dbReference type="EMBL" id="XBO44464.1"/>
    </source>
</evidence>
<comment type="subcellular location">
    <subcellularLocation>
        <location evidence="1">Cell membrane</location>
        <topology evidence="1">Multi-pass membrane protein</topology>
    </subcellularLocation>
</comment>
<dbReference type="AlphaFoldDB" id="A0AAU7JWG8"/>
<dbReference type="EMBL" id="CP157483">
    <property type="protein sequence ID" value="XBO44464.1"/>
    <property type="molecule type" value="Genomic_DNA"/>
</dbReference>
<feature type="transmembrane region" description="Helical" evidence="6">
    <location>
        <begin position="37"/>
        <end position="58"/>
    </location>
</feature>
<feature type="transmembrane region" description="Helical" evidence="6">
    <location>
        <begin position="185"/>
        <end position="207"/>
    </location>
</feature>
<gene>
    <name evidence="7" type="ORF">ABEG17_03765</name>
</gene>
<feature type="transmembrane region" description="Helical" evidence="6">
    <location>
        <begin position="250"/>
        <end position="279"/>
    </location>
</feature>
<proteinExistence type="predicted"/>
<evidence type="ECO:0000256" key="6">
    <source>
        <dbReference type="SAM" id="Phobius"/>
    </source>
</evidence>
<evidence type="ECO:0000256" key="3">
    <source>
        <dbReference type="ARBA" id="ARBA00022692"/>
    </source>
</evidence>
<accession>A0AAU7JWG8</accession>
<keyword evidence="2" id="KW-1003">Cell membrane</keyword>
<feature type="transmembrane region" description="Helical" evidence="6">
    <location>
        <begin position="149"/>
        <end position="173"/>
    </location>
</feature>
<dbReference type="Pfam" id="PF03631">
    <property type="entry name" value="Virul_fac_BrkB"/>
    <property type="match status" value="1"/>
</dbReference>
<evidence type="ECO:0000256" key="4">
    <source>
        <dbReference type="ARBA" id="ARBA00022989"/>
    </source>
</evidence>